<dbReference type="AlphaFoldDB" id="A0A6M1RQ63"/>
<keyword evidence="1 5" id="KW-0474">Menaquinone biosynthesis</keyword>
<evidence type="ECO:0000313" key="6">
    <source>
        <dbReference type="EMBL" id="NGO39547.1"/>
    </source>
</evidence>
<evidence type="ECO:0000256" key="3">
    <source>
        <dbReference type="ARBA" id="ARBA00022679"/>
    </source>
</evidence>
<evidence type="ECO:0000256" key="1">
    <source>
        <dbReference type="ARBA" id="ARBA00022428"/>
    </source>
</evidence>
<dbReference type="EMBL" id="JAAKYA010000053">
    <property type="protein sequence ID" value="NGO39547.1"/>
    <property type="molecule type" value="Genomic_DNA"/>
</dbReference>
<reference evidence="6 7" key="1">
    <citation type="submission" date="2020-02" db="EMBL/GenBank/DDBJ databases">
        <title>Draft genome sequence of Limisphaera ngatamarikiensis NGM72.4T, a thermophilic Verrucomicrobia grouped in subdivision 3.</title>
        <authorList>
            <person name="Carere C.R."/>
            <person name="Steen J."/>
            <person name="Hugenholtz P."/>
            <person name="Stott M.B."/>
        </authorList>
    </citation>
    <scope>NUCLEOTIDE SEQUENCE [LARGE SCALE GENOMIC DNA]</scope>
    <source>
        <strain evidence="6 7">NGM72.4</strain>
    </source>
</reference>
<gene>
    <name evidence="6" type="primary">ubiE</name>
    <name evidence="5" type="synonym">menG</name>
    <name evidence="6" type="ORF">G4L39_09080</name>
</gene>
<dbReference type="Gene3D" id="3.40.50.150">
    <property type="entry name" value="Vaccinia Virus protein VP39"/>
    <property type="match status" value="1"/>
</dbReference>
<name>A0A6M1RQ63_9BACT</name>
<dbReference type="GO" id="GO:0043770">
    <property type="term" value="F:demethylmenaquinone methyltransferase activity"/>
    <property type="evidence" value="ECO:0007669"/>
    <property type="project" value="UniProtKB-UniRule"/>
</dbReference>
<dbReference type="GO" id="GO:0009234">
    <property type="term" value="P:menaquinone biosynthetic process"/>
    <property type="evidence" value="ECO:0007669"/>
    <property type="project" value="UniProtKB-UniRule"/>
</dbReference>
<dbReference type="GO" id="GO:0032259">
    <property type="term" value="P:methylation"/>
    <property type="evidence" value="ECO:0007669"/>
    <property type="project" value="UniProtKB-KW"/>
</dbReference>
<dbReference type="PANTHER" id="PTHR43591:SF24">
    <property type="entry name" value="2-METHOXY-6-POLYPRENYL-1,4-BENZOQUINOL METHYLASE, MITOCHONDRIAL"/>
    <property type="match status" value="1"/>
</dbReference>
<dbReference type="SUPFAM" id="SSF53335">
    <property type="entry name" value="S-adenosyl-L-methionine-dependent methyltransferases"/>
    <property type="match status" value="1"/>
</dbReference>
<comment type="function">
    <text evidence="5">Methyltransferase required for the conversion of demethylmenaquinol (DMKH2) to menaquinol (MKH2).</text>
</comment>
<dbReference type="CDD" id="cd02440">
    <property type="entry name" value="AdoMet_MTases"/>
    <property type="match status" value="1"/>
</dbReference>
<feature type="binding site" evidence="5">
    <location>
        <begin position="112"/>
        <end position="113"/>
    </location>
    <ligand>
        <name>S-adenosyl-L-methionine</name>
        <dbReference type="ChEBI" id="CHEBI:59789"/>
    </ligand>
</feature>
<comment type="pathway">
    <text evidence="5">Quinol/quinone metabolism; menaquinone biosynthesis; menaquinol from 1,4-dihydroxy-2-naphthoate: step 2/2.</text>
</comment>
<evidence type="ECO:0000256" key="4">
    <source>
        <dbReference type="ARBA" id="ARBA00022691"/>
    </source>
</evidence>
<dbReference type="Proteomes" id="UP000477311">
    <property type="component" value="Unassembled WGS sequence"/>
</dbReference>
<proteinExistence type="inferred from homology"/>
<dbReference type="PROSITE" id="PS01184">
    <property type="entry name" value="UBIE_2"/>
    <property type="match status" value="1"/>
</dbReference>
<dbReference type="InterPro" id="IPR023576">
    <property type="entry name" value="UbiE/COQ5_MeTrFase_CS"/>
</dbReference>
<evidence type="ECO:0000313" key="7">
    <source>
        <dbReference type="Proteomes" id="UP000477311"/>
    </source>
</evidence>
<comment type="caution">
    <text evidence="6">The sequence shown here is derived from an EMBL/GenBank/DDBJ whole genome shotgun (WGS) entry which is preliminary data.</text>
</comment>
<dbReference type="PROSITE" id="PS51608">
    <property type="entry name" value="SAM_MT_UBIE"/>
    <property type="match status" value="1"/>
</dbReference>
<dbReference type="NCBIfam" id="NF001244">
    <property type="entry name" value="PRK00216.1-5"/>
    <property type="match status" value="1"/>
</dbReference>
<comment type="similarity">
    <text evidence="5">Belongs to the class I-like SAM-binding methyltransferase superfamily. MenG/UbiE family.</text>
</comment>
<organism evidence="6 7">
    <name type="scientific">Limisphaera ngatamarikiensis</name>
    <dbReference type="NCBI Taxonomy" id="1324935"/>
    <lineage>
        <taxon>Bacteria</taxon>
        <taxon>Pseudomonadati</taxon>
        <taxon>Verrucomicrobiota</taxon>
        <taxon>Verrucomicrobiia</taxon>
        <taxon>Limisphaerales</taxon>
        <taxon>Limisphaeraceae</taxon>
        <taxon>Limisphaera</taxon>
    </lineage>
</organism>
<feature type="binding site" evidence="5">
    <location>
        <position position="65"/>
    </location>
    <ligand>
        <name>S-adenosyl-L-methionine</name>
        <dbReference type="ChEBI" id="CHEBI:59789"/>
    </ligand>
</feature>
<dbReference type="NCBIfam" id="TIGR01934">
    <property type="entry name" value="MenG_MenH_UbiE"/>
    <property type="match status" value="1"/>
</dbReference>
<protein>
    <recommendedName>
        <fullName evidence="5">Demethylmenaquinone methyltransferase</fullName>
        <ecNumber evidence="5">2.1.1.163</ecNumber>
    </recommendedName>
</protein>
<dbReference type="EC" id="2.1.1.163" evidence="5"/>
<comment type="catalytic activity">
    <reaction evidence="5">
        <text>a 2-demethylmenaquinol + S-adenosyl-L-methionine = a menaquinol + S-adenosyl-L-homocysteine + H(+)</text>
        <dbReference type="Rhea" id="RHEA:42640"/>
        <dbReference type="Rhea" id="RHEA-COMP:9539"/>
        <dbReference type="Rhea" id="RHEA-COMP:9563"/>
        <dbReference type="ChEBI" id="CHEBI:15378"/>
        <dbReference type="ChEBI" id="CHEBI:18151"/>
        <dbReference type="ChEBI" id="CHEBI:55437"/>
        <dbReference type="ChEBI" id="CHEBI:57856"/>
        <dbReference type="ChEBI" id="CHEBI:59789"/>
        <dbReference type="EC" id="2.1.1.163"/>
    </reaction>
</comment>
<dbReference type="Pfam" id="PF01209">
    <property type="entry name" value="Ubie_methyltran"/>
    <property type="match status" value="1"/>
</dbReference>
<accession>A0A6M1RQ63</accession>
<dbReference type="UniPathway" id="UPA00079">
    <property type="reaction ID" value="UER00169"/>
</dbReference>
<keyword evidence="3 5" id="KW-0808">Transferase</keyword>
<keyword evidence="2 5" id="KW-0489">Methyltransferase</keyword>
<sequence>MGSLSSDAGQDRARRVRALFDAIARRYDLINDLQSAGLHRLWKRRMVRLAGVGPGDRALDVCCGTGDVTRRLARSGAEVVGVDFSEAMLEVARARARRWGMAGERVRFLQADAMHLPFAAETFDAVTVAYGLRNLADWREGLRELVRVTRPGGRVVILDFGKPERSWWRRLYFGYLRWVVPLWGAWVAGDRAAYAYILESLEAYPAQRGVERALRELGCDPVEVINLMGGAMSLHRAVKKG</sequence>
<evidence type="ECO:0000256" key="2">
    <source>
        <dbReference type="ARBA" id="ARBA00022603"/>
    </source>
</evidence>
<feature type="binding site" evidence="5">
    <location>
        <position position="83"/>
    </location>
    <ligand>
        <name>S-adenosyl-L-methionine</name>
        <dbReference type="ChEBI" id="CHEBI:59789"/>
    </ligand>
</feature>
<dbReference type="InterPro" id="IPR029063">
    <property type="entry name" value="SAM-dependent_MTases_sf"/>
</dbReference>
<keyword evidence="4 5" id="KW-0949">S-adenosyl-L-methionine</keyword>
<dbReference type="HAMAP" id="MF_01813">
    <property type="entry name" value="MenG_UbiE_methyltr"/>
    <property type="match status" value="1"/>
</dbReference>
<keyword evidence="7" id="KW-1185">Reference proteome</keyword>
<dbReference type="InterPro" id="IPR004033">
    <property type="entry name" value="UbiE/COQ5_MeTrFase"/>
</dbReference>
<evidence type="ECO:0000256" key="5">
    <source>
        <dbReference type="HAMAP-Rule" id="MF_01813"/>
    </source>
</evidence>
<comment type="caution">
    <text evidence="5">Lacks conserved residue(s) required for the propagation of feature annotation.</text>
</comment>
<dbReference type="PANTHER" id="PTHR43591">
    <property type="entry name" value="METHYLTRANSFERASE"/>
    <property type="match status" value="1"/>
</dbReference>